<dbReference type="Pfam" id="PF00175">
    <property type="entry name" value="NAD_binding_1"/>
    <property type="match status" value="1"/>
</dbReference>
<evidence type="ECO:0000256" key="6">
    <source>
        <dbReference type="ARBA" id="ARBA00023002"/>
    </source>
</evidence>
<dbReference type="NCBIfam" id="TIGR02160">
    <property type="entry name" value="PA_CoA_Oxy5"/>
    <property type="match status" value="1"/>
</dbReference>
<keyword evidence="7" id="KW-0408">Iron</keyword>
<evidence type="ECO:0000256" key="2">
    <source>
        <dbReference type="ARBA" id="ARBA00022630"/>
    </source>
</evidence>
<name>A0A2J0Z5F4_RHIML</name>
<accession>A0A2J0Z5F4</accession>
<evidence type="ECO:0000256" key="3">
    <source>
        <dbReference type="ARBA" id="ARBA00022714"/>
    </source>
</evidence>
<dbReference type="PRINTS" id="PR00406">
    <property type="entry name" value="CYTB5RDTASE"/>
</dbReference>
<dbReference type="CDD" id="cd00207">
    <property type="entry name" value="fer2"/>
    <property type="match status" value="1"/>
</dbReference>
<dbReference type="GO" id="GO:0050660">
    <property type="term" value="F:flavin adenine dinucleotide binding"/>
    <property type="evidence" value="ECO:0007669"/>
    <property type="project" value="TreeGrafter"/>
</dbReference>
<keyword evidence="8" id="KW-0411">Iron-sulfur</keyword>
<comment type="caution">
    <text evidence="12">The sequence shown here is derived from an EMBL/GenBank/DDBJ whole genome shotgun (WGS) entry which is preliminary data.</text>
</comment>
<keyword evidence="3" id="KW-0001">2Fe-2S</keyword>
<dbReference type="SUPFAM" id="SSF52343">
    <property type="entry name" value="Ferredoxin reductase-like, C-terminal NADP-linked domain"/>
    <property type="match status" value="1"/>
</dbReference>
<dbReference type="InterPro" id="IPR039261">
    <property type="entry name" value="FNR_nucleotide-bd"/>
</dbReference>
<evidence type="ECO:0000256" key="1">
    <source>
        <dbReference type="ARBA" id="ARBA00001974"/>
    </source>
</evidence>
<dbReference type="AlphaFoldDB" id="A0A2J0Z5F4"/>
<dbReference type="InterPro" id="IPR050415">
    <property type="entry name" value="MRET"/>
</dbReference>
<dbReference type="Proteomes" id="UP000231987">
    <property type="component" value="Unassembled WGS sequence"/>
</dbReference>
<sequence>MARFYPLQVIEVRRDTRDAVVVTLEPREEDRAAFDFKQGQYLTFRRLFGGEELRRSYSICAGLDEGALKVGIKRVDDGCFSSWANEELEPGDTLEAMPPMGAFFTPIEPEAARHYLGFAGGSGITPVLSLIKTVLAREPRSAFTLVYANRHFSSIMFREELDDLKNLYLGRLSVLHVLENEAQEVDLFSGRLDQEKCTALFRSWIDVRSADTAFICGPEPMMLAVAAALRAHGLGDDRIKFELFAASQPGRARRKVESAAGADSRARCEATVTLDGATRSFTFPKEGLSLLEAALENRMDAPFACKAGVCSSCRAKVLEGEVEMESNNALEDYEVEQGYVLTCQSYPLSDRIVVSYDQ</sequence>
<dbReference type="Gene3D" id="3.40.50.80">
    <property type="entry name" value="Nucleotide-binding domain of ferredoxin-NADP reductase (FNR) module"/>
    <property type="match status" value="1"/>
</dbReference>
<evidence type="ECO:0000259" key="11">
    <source>
        <dbReference type="PROSITE" id="PS51384"/>
    </source>
</evidence>
<dbReference type="PRINTS" id="PR00371">
    <property type="entry name" value="FPNCR"/>
</dbReference>
<feature type="domain" description="2Fe-2S ferredoxin-type" evidence="10">
    <location>
        <begin position="268"/>
        <end position="358"/>
    </location>
</feature>
<dbReference type="FunFam" id="3.40.50.80:FF:000044">
    <property type="entry name" value="Ring-1,2-phenylacetyl-CoA epoxidase subunit PaaE"/>
    <property type="match status" value="1"/>
</dbReference>
<dbReference type="CDD" id="cd06214">
    <property type="entry name" value="PA_degradation_oxidoreductase_like"/>
    <property type="match status" value="1"/>
</dbReference>
<keyword evidence="5" id="KW-0274">FAD</keyword>
<comment type="cofactor">
    <cofactor evidence="9">
        <name>[2Fe-2S] cluster</name>
        <dbReference type="ChEBI" id="CHEBI:190135"/>
    </cofactor>
</comment>
<reference evidence="12 13" key="1">
    <citation type="submission" date="2017-06" db="EMBL/GenBank/DDBJ databases">
        <title>Ensifer strains isolated from leguminous trees and herbs display diverse denitrification phenotypes with some acting as strong N2O sinks.</title>
        <authorList>
            <person name="Woliy K."/>
            <person name="Mania D."/>
            <person name="Bakken L.R."/>
            <person name="Frostegard A."/>
        </authorList>
    </citation>
    <scope>NUCLEOTIDE SEQUENCE [LARGE SCALE GENOMIC DNA]</scope>
    <source>
        <strain evidence="12 13">AC50a</strain>
    </source>
</reference>
<dbReference type="SUPFAM" id="SSF54292">
    <property type="entry name" value="2Fe-2S ferredoxin-like"/>
    <property type="match status" value="1"/>
</dbReference>
<dbReference type="InterPro" id="IPR017927">
    <property type="entry name" value="FAD-bd_FR_type"/>
</dbReference>
<dbReference type="PANTHER" id="PTHR47354:SF8">
    <property type="entry name" value="1,2-PHENYLACETYL-COA EPOXIDASE, SUBUNIT E"/>
    <property type="match status" value="1"/>
</dbReference>
<dbReference type="Pfam" id="PF00111">
    <property type="entry name" value="Fer2"/>
    <property type="match status" value="1"/>
</dbReference>
<evidence type="ECO:0000256" key="9">
    <source>
        <dbReference type="ARBA" id="ARBA00034078"/>
    </source>
</evidence>
<evidence type="ECO:0000313" key="13">
    <source>
        <dbReference type="Proteomes" id="UP000231987"/>
    </source>
</evidence>
<dbReference type="PROSITE" id="PS51085">
    <property type="entry name" value="2FE2S_FER_2"/>
    <property type="match status" value="1"/>
</dbReference>
<dbReference type="SUPFAM" id="SSF63380">
    <property type="entry name" value="Riboflavin synthase domain-like"/>
    <property type="match status" value="1"/>
</dbReference>
<organism evidence="12 13">
    <name type="scientific">Rhizobium meliloti</name>
    <name type="common">Ensifer meliloti</name>
    <name type="synonym">Sinorhizobium meliloti</name>
    <dbReference type="NCBI Taxonomy" id="382"/>
    <lineage>
        <taxon>Bacteria</taxon>
        <taxon>Pseudomonadati</taxon>
        <taxon>Pseudomonadota</taxon>
        <taxon>Alphaproteobacteria</taxon>
        <taxon>Hyphomicrobiales</taxon>
        <taxon>Rhizobiaceae</taxon>
        <taxon>Sinorhizobium/Ensifer group</taxon>
        <taxon>Sinorhizobium</taxon>
    </lineage>
</organism>
<dbReference type="InterPro" id="IPR001041">
    <property type="entry name" value="2Fe-2S_ferredoxin-type"/>
</dbReference>
<dbReference type="EMBL" id="NJGD01000003">
    <property type="protein sequence ID" value="PJR15735.1"/>
    <property type="molecule type" value="Genomic_DNA"/>
</dbReference>
<dbReference type="InterPro" id="IPR017938">
    <property type="entry name" value="Riboflavin_synthase-like_b-brl"/>
</dbReference>
<comment type="cofactor">
    <cofactor evidence="1">
        <name>FAD</name>
        <dbReference type="ChEBI" id="CHEBI:57692"/>
    </cofactor>
</comment>
<dbReference type="PANTHER" id="PTHR47354">
    <property type="entry name" value="NADH OXIDOREDUCTASE HCR"/>
    <property type="match status" value="1"/>
</dbReference>
<dbReference type="GO" id="GO:0010124">
    <property type="term" value="P:phenylacetate catabolic process"/>
    <property type="evidence" value="ECO:0007669"/>
    <property type="project" value="InterPro"/>
</dbReference>
<evidence type="ECO:0000256" key="4">
    <source>
        <dbReference type="ARBA" id="ARBA00022723"/>
    </source>
</evidence>
<protein>
    <submittedName>
        <fullName evidence="12">Phenylacetic acid degradation protein</fullName>
    </submittedName>
</protein>
<gene>
    <name evidence="12" type="ORF">CEJ86_08495</name>
</gene>
<dbReference type="GO" id="GO:0046872">
    <property type="term" value="F:metal ion binding"/>
    <property type="evidence" value="ECO:0007669"/>
    <property type="project" value="UniProtKB-KW"/>
</dbReference>
<dbReference type="RefSeq" id="WP_100671091.1">
    <property type="nucleotide sequence ID" value="NZ_JBKOIJ010000002.1"/>
</dbReference>
<dbReference type="PROSITE" id="PS51384">
    <property type="entry name" value="FAD_FR"/>
    <property type="match status" value="1"/>
</dbReference>
<dbReference type="PROSITE" id="PS00197">
    <property type="entry name" value="2FE2S_FER_1"/>
    <property type="match status" value="1"/>
</dbReference>
<dbReference type="InterPro" id="IPR011884">
    <property type="entry name" value="PaaE"/>
</dbReference>
<keyword evidence="4" id="KW-0479">Metal-binding</keyword>
<proteinExistence type="predicted"/>
<dbReference type="Gene3D" id="2.40.30.10">
    <property type="entry name" value="Translation factors"/>
    <property type="match status" value="1"/>
</dbReference>
<dbReference type="InterPro" id="IPR036010">
    <property type="entry name" value="2Fe-2S_ferredoxin-like_sf"/>
</dbReference>
<dbReference type="InterPro" id="IPR012675">
    <property type="entry name" value="Beta-grasp_dom_sf"/>
</dbReference>
<evidence type="ECO:0000256" key="8">
    <source>
        <dbReference type="ARBA" id="ARBA00023014"/>
    </source>
</evidence>
<evidence type="ECO:0000259" key="10">
    <source>
        <dbReference type="PROSITE" id="PS51085"/>
    </source>
</evidence>
<dbReference type="GO" id="GO:0051537">
    <property type="term" value="F:2 iron, 2 sulfur cluster binding"/>
    <property type="evidence" value="ECO:0007669"/>
    <property type="project" value="UniProtKB-KW"/>
</dbReference>
<evidence type="ECO:0000256" key="7">
    <source>
        <dbReference type="ARBA" id="ARBA00023004"/>
    </source>
</evidence>
<keyword evidence="6" id="KW-0560">Oxidoreductase</keyword>
<dbReference type="InterPro" id="IPR006058">
    <property type="entry name" value="2Fe2S_fd_BS"/>
</dbReference>
<dbReference type="GO" id="GO:0016491">
    <property type="term" value="F:oxidoreductase activity"/>
    <property type="evidence" value="ECO:0007669"/>
    <property type="project" value="UniProtKB-KW"/>
</dbReference>
<evidence type="ECO:0000313" key="12">
    <source>
        <dbReference type="EMBL" id="PJR15735.1"/>
    </source>
</evidence>
<dbReference type="InterPro" id="IPR008333">
    <property type="entry name" value="Cbr1-like_FAD-bd_dom"/>
</dbReference>
<evidence type="ECO:0000256" key="5">
    <source>
        <dbReference type="ARBA" id="ARBA00022827"/>
    </source>
</evidence>
<dbReference type="Gene3D" id="3.10.20.30">
    <property type="match status" value="1"/>
</dbReference>
<dbReference type="Pfam" id="PF00970">
    <property type="entry name" value="FAD_binding_6"/>
    <property type="match status" value="1"/>
</dbReference>
<dbReference type="InterPro" id="IPR001709">
    <property type="entry name" value="Flavoprot_Pyr_Nucl_cyt_Rdtase"/>
</dbReference>
<dbReference type="InterPro" id="IPR001433">
    <property type="entry name" value="OxRdtase_FAD/NAD-bd"/>
</dbReference>
<keyword evidence="2" id="KW-0285">Flavoprotein</keyword>
<feature type="domain" description="FAD-binding FR-type" evidence="11">
    <location>
        <begin position="2"/>
        <end position="106"/>
    </location>
</feature>